<comment type="caution">
    <text evidence="6">The sequence shown here is derived from an EMBL/GenBank/DDBJ whole genome shotgun (WGS) entry which is preliminary data.</text>
</comment>
<feature type="transmembrane region" description="Helical" evidence="5">
    <location>
        <begin position="82"/>
        <end position="104"/>
    </location>
</feature>
<dbReference type="InterPro" id="IPR004710">
    <property type="entry name" value="Bilac:Na_transpt"/>
</dbReference>
<feature type="transmembrane region" description="Helical" evidence="5">
    <location>
        <begin position="12"/>
        <end position="41"/>
    </location>
</feature>
<feature type="transmembrane region" description="Helical" evidence="5">
    <location>
        <begin position="208"/>
        <end position="227"/>
    </location>
</feature>
<feature type="transmembrane region" description="Helical" evidence="5">
    <location>
        <begin position="144"/>
        <end position="162"/>
    </location>
</feature>
<dbReference type="GO" id="GO:0016020">
    <property type="term" value="C:membrane"/>
    <property type="evidence" value="ECO:0007669"/>
    <property type="project" value="UniProtKB-SubCell"/>
</dbReference>
<dbReference type="PANTHER" id="PTHR10361:SF28">
    <property type="entry name" value="P3 PROTEIN-RELATED"/>
    <property type="match status" value="1"/>
</dbReference>
<reference evidence="6 7" key="2">
    <citation type="submission" date="2019-09" db="EMBL/GenBank/DDBJ databases">
        <authorList>
            <person name="Jin C."/>
        </authorList>
    </citation>
    <scope>NUCLEOTIDE SEQUENCE [LARGE SCALE GENOMIC DNA]</scope>
    <source>
        <strain evidence="6 7">BN140078</strain>
    </source>
</reference>
<feature type="transmembrane region" description="Helical" evidence="5">
    <location>
        <begin position="239"/>
        <end position="258"/>
    </location>
</feature>
<reference evidence="6 7" key="1">
    <citation type="submission" date="2019-09" db="EMBL/GenBank/DDBJ databases">
        <title>Chitinophaga ginsengihumi sp. nov., isolated from soil of ginseng rhizosphere.</title>
        <authorList>
            <person name="Lee J."/>
        </authorList>
    </citation>
    <scope>NUCLEOTIDE SEQUENCE [LARGE SCALE GENOMIC DNA]</scope>
    <source>
        <strain evidence="6 7">BN140078</strain>
    </source>
</reference>
<accession>A0A5B2VSF7</accession>
<proteinExistence type="predicted"/>
<keyword evidence="3 5" id="KW-1133">Transmembrane helix</keyword>
<dbReference type="Gene3D" id="1.20.1530.20">
    <property type="match status" value="1"/>
</dbReference>
<dbReference type="EMBL" id="VUOC01000003">
    <property type="protein sequence ID" value="KAA2241286.1"/>
    <property type="molecule type" value="Genomic_DNA"/>
</dbReference>
<dbReference type="InterPro" id="IPR002657">
    <property type="entry name" value="BilAc:Na_symport/Acr3"/>
</dbReference>
<keyword evidence="7" id="KW-1185">Reference proteome</keyword>
<name>A0A5B2VSF7_9BACT</name>
<sequence>MNRYKLSGYLSLLALIAYIVVSILGIHSAAGWLLMLCFAALAFAFRGNPVLKGFSYTVMIFAAVSLAMYYPQHFIKVGEFKLSALIVPLLQIIMFGMGTSLSWADFGQVAKMPMGIGVGIIGHYTIMPLVGYTITRIFHFPPEIAAGIILIGACPSGLASNVMSYLAGANLALSVSITATVTLLAPVITPLWMKLLAGQFVEIVFWEMMWHIIQIVILPIVLGLVFNHFLHGRFKWLDAAMPVVSMVSIGLIIVVITASGRDSLLTVGPLLVVATLLHNISGYILGYWGARLFRMPEKDCRTVALEVGMQNGGLASGLALKMGKLATVGLAPAVFGPLMNITGSALANWWKGRPAEEPIADQVPNAVKPH</sequence>
<evidence type="ECO:0000313" key="6">
    <source>
        <dbReference type="EMBL" id="KAA2241286.1"/>
    </source>
</evidence>
<comment type="subcellular location">
    <subcellularLocation>
        <location evidence="1">Membrane</location>
        <topology evidence="1">Multi-pass membrane protein</topology>
    </subcellularLocation>
</comment>
<feature type="transmembrane region" description="Helical" evidence="5">
    <location>
        <begin position="116"/>
        <end position="138"/>
    </location>
</feature>
<evidence type="ECO:0000256" key="3">
    <source>
        <dbReference type="ARBA" id="ARBA00022989"/>
    </source>
</evidence>
<keyword evidence="4 5" id="KW-0472">Membrane</keyword>
<dbReference type="PANTHER" id="PTHR10361">
    <property type="entry name" value="SODIUM-BILE ACID COTRANSPORTER"/>
    <property type="match status" value="1"/>
</dbReference>
<gene>
    <name evidence="6" type="ORF">F0L74_15350</name>
</gene>
<dbReference type="RefSeq" id="WP_149838801.1">
    <property type="nucleotide sequence ID" value="NZ_VUOC01000003.1"/>
</dbReference>
<dbReference type="Proteomes" id="UP000324611">
    <property type="component" value="Unassembled WGS sequence"/>
</dbReference>
<dbReference type="AlphaFoldDB" id="A0A5B2VSF7"/>
<evidence type="ECO:0000313" key="7">
    <source>
        <dbReference type="Proteomes" id="UP000324611"/>
    </source>
</evidence>
<protein>
    <submittedName>
        <fullName evidence="6">Bile acid:sodium symporter family protein</fullName>
    </submittedName>
</protein>
<dbReference type="InterPro" id="IPR038770">
    <property type="entry name" value="Na+/solute_symporter_sf"/>
</dbReference>
<feature type="transmembrane region" description="Helical" evidence="5">
    <location>
        <begin position="53"/>
        <end position="70"/>
    </location>
</feature>
<feature type="transmembrane region" description="Helical" evidence="5">
    <location>
        <begin position="264"/>
        <end position="288"/>
    </location>
</feature>
<evidence type="ECO:0000256" key="4">
    <source>
        <dbReference type="ARBA" id="ARBA00023136"/>
    </source>
</evidence>
<feature type="transmembrane region" description="Helical" evidence="5">
    <location>
        <begin position="169"/>
        <end position="188"/>
    </location>
</feature>
<keyword evidence="2 5" id="KW-0812">Transmembrane</keyword>
<organism evidence="6 7">
    <name type="scientific">Chitinophaga agrisoli</name>
    <dbReference type="NCBI Taxonomy" id="2607653"/>
    <lineage>
        <taxon>Bacteria</taxon>
        <taxon>Pseudomonadati</taxon>
        <taxon>Bacteroidota</taxon>
        <taxon>Chitinophagia</taxon>
        <taxon>Chitinophagales</taxon>
        <taxon>Chitinophagaceae</taxon>
        <taxon>Chitinophaga</taxon>
    </lineage>
</organism>
<evidence type="ECO:0000256" key="1">
    <source>
        <dbReference type="ARBA" id="ARBA00004141"/>
    </source>
</evidence>
<dbReference type="Pfam" id="PF01758">
    <property type="entry name" value="SBF"/>
    <property type="match status" value="1"/>
</dbReference>
<evidence type="ECO:0000256" key="2">
    <source>
        <dbReference type="ARBA" id="ARBA00022692"/>
    </source>
</evidence>
<evidence type="ECO:0000256" key="5">
    <source>
        <dbReference type="SAM" id="Phobius"/>
    </source>
</evidence>